<gene>
    <name evidence="2" type="ORF">IAB98_11105</name>
</gene>
<reference evidence="2" key="2">
    <citation type="journal article" date="2021" name="PeerJ">
        <title>Extensive microbial diversity within the chicken gut microbiome revealed by metagenomics and culture.</title>
        <authorList>
            <person name="Gilroy R."/>
            <person name="Ravi A."/>
            <person name="Getino M."/>
            <person name="Pursley I."/>
            <person name="Horton D.L."/>
            <person name="Alikhan N.F."/>
            <person name="Baker D."/>
            <person name="Gharbi K."/>
            <person name="Hall N."/>
            <person name="Watson M."/>
            <person name="Adriaenssens E.M."/>
            <person name="Foster-Nyarko E."/>
            <person name="Jarju S."/>
            <person name="Secka A."/>
            <person name="Antonio M."/>
            <person name="Oren A."/>
            <person name="Chaudhuri R.R."/>
            <person name="La Ragione R."/>
            <person name="Hildebrand F."/>
            <person name="Pallen M.J."/>
        </authorList>
    </citation>
    <scope>NUCLEOTIDE SEQUENCE</scope>
    <source>
        <strain evidence="2">ChiSxjej1B13-7041</strain>
    </source>
</reference>
<keyword evidence="1" id="KW-1133">Transmembrane helix</keyword>
<sequence length="160" mass="18257">MDNNFSVDTSRQVKKDFVKKISTPLGIALWLMAFELIGMTVILVSEGWRENGLFEFSVQCLHWLTMFCILVCLIKLMFDAKPFSHSFTLCARLIAVLYLLASVIFPRLPGFSTNFGIFQNGAGTFTLIDARYLIRGLLLWVFSVIIQEGFLLQKDMEETI</sequence>
<keyword evidence="1" id="KW-0812">Transmembrane</keyword>
<organism evidence="2 3">
    <name type="scientific">Candidatus Egerieimonas intestinavium</name>
    <dbReference type="NCBI Taxonomy" id="2840777"/>
    <lineage>
        <taxon>Bacteria</taxon>
        <taxon>Bacillati</taxon>
        <taxon>Bacillota</taxon>
        <taxon>Clostridia</taxon>
        <taxon>Lachnospirales</taxon>
        <taxon>Lachnospiraceae</taxon>
        <taxon>Lachnospiraceae incertae sedis</taxon>
        <taxon>Candidatus Egerieimonas</taxon>
    </lineage>
</organism>
<evidence type="ECO:0000256" key="1">
    <source>
        <dbReference type="SAM" id="Phobius"/>
    </source>
</evidence>
<feature type="transmembrane region" description="Helical" evidence="1">
    <location>
        <begin position="89"/>
        <end position="108"/>
    </location>
</feature>
<protein>
    <recommendedName>
        <fullName evidence="4">DUF2975 domain-containing protein</fullName>
    </recommendedName>
</protein>
<dbReference type="Proteomes" id="UP000886841">
    <property type="component" value="Unassembled WGS sequence"/>
</dbReference>
<dbReference type="EMBL" id="DVHU01000099">
    <property type="protein sequence ID" value="HIR93953.1"/>
    <property type="molecule type" value="Genomic_DNA"/>
</dbReference>
<evidence type="ECO:0000313" key="2">
    <source>
        <dbReference type="EMBL" id="HIR93953.1"/>
    </source>
</evidence>
<feature type="transmembrane region" description="Helical" evidence="1">
    <location>
        <begin position="21"/>
        <end position="44"/>
    </location>
</feature>
<reference evidence="2" key="1">
    <citation type="submission" date="2020-10" db="EMBL/GenBank/DDBJ databases">
        <authorList>
            <person name="Gilroy R."/>
        </authorList>
    </citation>
    <scope>NUCLEOTIDE SEQUENCE</scope>
    <source>
        <strain evidence="2">ChiSxjej1B13-7041</strain>
    </source>
</reference>
<feature type="transmembrane region" description="Helical" evidence="1">
    <location>
        <begin position="56"/>
        <end position="77"/>
    </location>
</feature>
<evidence type="ECO:0008006" key="4">
    <source>
        <dbReference type="Google" id="ProtNLM"/>
    </source>
</evidence>
<evidence type="ECO:0000313" key="3">
    <source>
        <dbReference type="Proteomes" id="UP000886841"/>
    </source>
</evidence>
<feature type="transmembrane region" description="Helical" evidence="1">
    <location>
        <begin position="132"/>
        <end position="152"/>
    </location>
</feature>
<keyword evidence="1" id="KW-0472">Membrane</keyword>
<accession>A0A9D1ELA7</accession>
<name>A0A9D1ELA7_9FIRM</name>
<comment type="caution">
    <text evidence="2">The sequence shown here is derived from an EMBL/GenBank/DDBJ whole genome shotgun (WGS) entry which is preliminary data.</text>
</comment>
<dbReference type="AlphaFoldDB" id="A0A9D1ELA7"/>
<proteinExistence type="predicted"/>